<dbReference type="GO" id="GO:0008276">
    <property type="term" value="F:protein methyltransferase activity"/>
    <property type="evidence" value="ECO:0007669"/>
    <property type="project" value="TreeGrafter"/>
</dbReference>
<dbReference type="GO" id="GO:0008757">
    <property type="term" value="F:S-adenosylmethionine-dependent methyltransferase activity"/>
    <property type="evidence" value="ECO:0007669"/>
    <property type="project" value="TreeGrafter"/>
</dbReference>
<dbReference type="GO" id="GO:0003676">
    <property type="term" value="F:nucleic acid binding"/>
    <property type="evidence" value="ECO:0007669"/>
    <property type="project" value="InterPro"/>
</dbReference>
<dbReference type="PANTHER" id="PTHR45875">
    <property type="entry name" value="METHYLTRANSFERASE N6AMT1"/>
    <property type="match status" value="1"/>
</dbReference>
<dbReference type="InterPro" id="IPR029063">
    <property type="entry name" value="SAM-dependent_MTases_sf"/>
</dbReference>
<keyword evidence="3 5" id="KW-0808">Transferase</keyword>
<dbReference type="GO" id="GO:0032259">
    <property type="term" value="P:methylation"/>
    <property type="evidence" value="ECO:0007669"/>
    <property type="project" value="UniProtKB-KW"/>
</dbReference>
<dbReference type="GO" id="GO:0035657">
    <property type="term" value="C:eRF1 methyltransferase complex"/>
    <property type="evidence" value="ECO:0007669"/>
    <property type="project" value="TreeGrafter"/>
</dbReference>
<dbReference type="Gene3D" id="3.40.50.150">
    <property type="entry name" value="Vaccinia Virus protein VP39"/>
    <property type="match status" value="1"/>
</dbReference>
<protein>
    <submittedName>
        <fullName evidence="5">HemK methyltransferase family member 2</fullName>
    </submittedName>
</protein>
<dbReference type="SUPFAM" id="SSF53335">
    <property type="entry name" value="S-adenosyl-L-methionine-dependent methyltransferases"/>
    <property type="match status" value="1"/>
</dbReference>
<evidence type="ECO:0000256" key="3">
    <source>
        <dbReference type="ARBA" id="ARBA00022679"/>
    </source>
</evidence>
<evidence type="ECO:0000256" key="2">
    <source>
        <dbReference type="ARBA" id="ARBA00022603"/>
    </source>
</evidence>
<accession>M7AK15</accession>
<proteinExistence type="inferred from homology"/>
<evidence type="ECO:0000256" key="4">
    <source>
        <dbReference type="ARBA" id="ARBA00022691"/>
    </source>
</evidence>
<evidence type="ECO:0000256" key="1">
    <source>
        <dbReference type="ARBA" id="ARBA00006149"/>
    </source>
</evidence>
<evidence type="ECO:0000313" key="5">
    <source>
        <dbReference type="EMBL" id="EMP25456.1"/>
    </source>
</evidence>
<dbReference type="eggNOG" id="KOG3191">
    <property type="taxonomic scope" value="Eukaryota"/>
</dbReference>
<dbReference type="InterPro" id="IPR052190">
    <property type="entry name" value="Euk-Arch_PrmC-MTase"/>
</dbReference>
<gene>
    <name evidence="5" type="ORF">UY3_17476</name>
</gene>
<reference evidence="6" key="1">
    <citation type="journal article" date="2013" name="Nat. Genet.">
        <title>The draft genomes of soft-shell turtle and green sea turtle yield insights into the development and evolution of the turtle-specific body plan.</title>
        <authorList>
            <person name="Wang Z."/>
            <person name="Pascual-Anaya J."/>
            <person name="Zadissa A."/>
            <person name="Li W."/>
            <person name="Niimura Y."/>
            <person name="Huang Z."/>
            <person name="Li C."/>
            <person name="White S."/>
            <person name="Xiong Z."/>
            <person name="Fang D."/>
            <person name="Wang B."/>
            <person name="Ming Y."/>
            <person name="Chen Y."/>
            <person name="Zheng Y."/>
            <person name="Kuraku S."/>
            <person name="Pignatelli M."/>
            <person name="Herrero J."/>
            <person name="Beal K."/>
            <person name="Nozawa M."/>
            <person name="Li Q."/>
            <person name="Wang J."/>
            <person name="Zhang H."/>
            <person name="Yu L."/>
            <person name="Shigenobu S."/>
            <person name="Wang J."/>
            <person name="Liu J."/>
            <person name="Flicek P."/>
            <person name="Searle S."/>
            <person name="Wang J."/>
            <person name="Kuratani S."/>
            <person name="Yin Y."/>
            <person name="Aken B."/>
            <person name="Zhang G."/>
            <person name="Irie N."/>
        </authorList>
    </citation>
    <scope>NUCLEOTIDE SEQUENCE [LARGE SCALE GENOMIC DNA]</scope>
</reference>
<feature type="non-terminal residue" evidence="5">
    <location>
        <position position="182"/>
    </location>
</feature>
<evidence type="ECO:0000313" key="6">
    <source>
        <dbReference type="Proteomes" id="UP000031443"/>
    </source>
</evidence>
<dbReference type="EMBL" id="KB589771">
    <property type="protein sequence ID" value="EMP25456.1"/>
    <property type="molecule type" value="Genomic_DNA"/>
</dbReference>
<comment type="similarity">
    <text evidence="1">Belongs to the eukaryotic/archaeal PrmC-related family.</text>
</comment>
<organism evidence="5 6">
    <name type="scientific">Chelonia mydas</name>
    <name type="common">Green sea-turtle</name>
    <name type="synonym">Chelonia agassizi</name>
    <dbReference type="NCBI Taxonomy" id="8469"/>
    <lineage>
        <taxon>Eukaryota</taxon>
        <taxon>Metazoa</taxon>
        <taxon>Chordata</taxon>
        <taxon>Craniata</taxon>
        <taxon>Vertebrata</taxon>
        <taxon>Euteleostomi</taxon>
        <taxon>Archelosauria</taxon>
        <taxon>Testudinata</taxon>
        <taxon>Testudines</taxon>
        <taxon>Cryptodira</taxon>
        <taxon>Durocryptodira</taxon>
        <taxon>Americhelydia</taxon>
        <taxon>Chelonioidea</taxon>
        <taxon>Cheloniidae</taxon>
        <taxon>Chelonia</taxon>
    </lineage>
</organism>
<dbReference type="PANTHER" id="PTHR45875:SF1">
    <property type="entry name" value="METHYLTRANSFERASE N6AMT1"/>
    <property type="match status" value="1"/>
</dbReference>
<keyword evidence="2 5" id="KW-0489">Methyltransferase</keyword>
<dbReference type="STRING" id="8469.M7AK15"/>
<name>M7AK15_CHEMY</name>
<dbReference type="Proteomes" id="UP000031443">
    <property type="component" value="Unassembled WGS sequence"/>
</dbReference>
<dbReference type="InterPro" id="IPR002052">
    <property type="entry name" value="DNA_methylase_N6_adenine_CS"/>
</dbReference>
<keyword evidence="6" id="KW-1185">Reference proteome</keyword>
<dbReference type="AlphaFoldDB" id="M7AK15"/>
<keyword evidence="4" id="KW-0949">S-adenosyl-L-methionine</keyword>
<dbReference type="PROSITE" id="PS00092">
    <property type="entry name" value="N6_MTASE"/>
    <property type="match status" value="1"/>
</dbReference>
<sequence length="182" mass="19602">ICTDINPIAAFCTLETAVLNKVHIHPVITDLVTGLLPRLSGKVDLLLFNPPYVVTPSEEGGSVLLLAVALPLELSSWRVAAAAGREPSSEGRATSSSAEVRMAWYGSATLTSALLQAVRCLQSWVPDQRSLLSCCPALKAAQNLSALRCQRYSLLGSMVGMKIHWPKDKEKQDNPTGFETLT</sequence>